<organism evidence="1 2">
    <name type="scientific">Phyllosticta citricarpa</name>
    <dbReference type="NCBI Taxonomy" id="55181"/>
    <lineage>
        <taxon>Eukaryota</taxon>
        <taxon>Fungi</taxon>
        <taxon>Dikarya</taxon>
        <taxon>Ascomycota</taxon>
        <taxon>Pezizomycotina</taxon>
        <taxon>Dothideomycetes</taxon>
        <taxon>Dothideomycetes incertae sedis</taxon>
        <taxon>Botryosphaeriales</taxon>
        <taxon>Phyllostictaceae</taxon>
        <taxon>Phyllosticta</taxon>
    </lineage>
</organism>
<name>A0ABR1M651_9PEZI</name>
<protein>
    <submittedName>
        <fullName evidence="1">Uncharacterized protein</fullName>
    </submittedName>
</protein>
<dbReference type="EMBL" id="JBBPDW010000022">
    <property type="protein sequence ID" value="KAK7543074.1"/>
    <property type="molecule type" value="Genomic_DNA"/>
</dbReference>
<comment type="caution">
    <text evidence="1">The sequence shown here is derived from an EMBL/GenBank/DDBJ whole genome shotgun (WGS) entry which is preliminary data.</text>
</comment>
<evidence type="ECO:0000313" key="1">
    <source>
        <dbReference type="EMBL" id="KAK7543074.1"/>
    </source>
</evidence>
<gene>
    <name evidence="1" type="ORF">IWX46DRAFT_167224</name>
</gene>
<sequence>MFFIDCSCRSTTHLSAHCRRLTSSCPSDCVRRLRVSVLDLACCPVTVHTRTRRTDRNQAGTPLSPPHVTSPVRICPFLPLTSCLSRICTAWAVCTCGPCTHLLFCLCPSACSRIWVGACMYMYLPIYLQHTLFRLVCVCDAGSVVLCSVLFVPLRLTSSSDCCRSIHPSIHRVGQRRTGQRRVGRCRMRRRTGWLAGVVLVCTCR</sequence>
<evidence type="ECO:0000313" key="2">
    <source>
        <dbReference type="Proteomes" id="UP001365128"/>
    </source>
</evidence>
<keyword evidence="2" id="KW-1185">Reference proteome</keyword>
<reference evidence="1 2" key="1">
    <citation type="submission" date="2024-04" db="EMBL/GenBank/DDBJ databases">
        <title>Phyllosticta paracitricarpa is synonymous to the EU quarantine fungus P. citricarpa based on phylogenomic analyses.</title>
        <authorList>
            <consortium name="Lawrence Berkeley National Laboratory"/>
            <person name="Van Ingen-Buijs V.A."/>
            <person name="Van Westerhoven A.C."/>
            <person name="Haridas S."/>
            <person name="Skiadas P."/>
            <person name="Martin F."/>
            <person name="Groenewald J.Z."/>
            <person name="Crous P.W."/>
            <person name="Seidl M.F."/>
        </authorList>
    </citation>
    <scope>NUCLEOTIDE SEQUENCE [LARGE SCALE GENOMIC DNA]</scope>
    <source>
        <strain evidence="1 2">CBS 122670</strain>
    </source>
</reference>
<accession>A0ABR1M651</accession>
<proteinExistence type="predicted"/>
<dbReference type="Proteomes" id="UP001365128">
    <property type="component" value="Unassembled WGS sequence"/>
</dbReference>